<dbReference type="AlphaFoldDB" id="A0A5E4VSU1"/>
<name>A0A5E4VSU1_9BURK</name>
<reference evidence="1 2" key="1">
    <citation type="submission" date="2019-08" db="EMBL/GenBank/DDBJ databases">
        <authorList>
            <person name="Peeters C."/>
        </authorList>
    </citation>
    <scope>NUCLEOTIDE SEQUENCE [LARGE SCALE GENOMIC DNA]</scope>
    <source>
        <strain evidence="1 2">LMG 31112</strain>
    </source>
</reference>
<evidence type="ECO:0000313" key="2">
    <source>
        <dbReference type="Proteomes" id="UP000343317"/>
    </source>
</evidence>
<organism evidence="1 2">
    <name type="scientific">Pandoraea horticolens</name>
    <dbReference type="NCBI Taxonomy" id="2508298"/>
    <lineage>
        <taxon>Bacteria</taxon>
        <taxon>Pseudomonadati</taxon>
        <taxon>Pseudomonadota</taxon>
        <taxon>Betaproteobacteria</taxon>
        <taxon>Burkholderiales</taxon>
        <taxon>Burkholderiaceae</taxon>
        <taxon>Pandoraea</taxon>
    </lineage>
</organism>
<protein>
    <submittedName>
        <fullName evidence="1">Uncharacterized protein</fullName>
    </submittedName>
</protein>
<gene>
    <name evidence="1" type="ORF">PHO31112_02806</name>
</gene>
<evidence type="ECO:0000313" key="1">
    <source>
        <dbReference type="EMBL" id="VVE14599.1"/>
    </source>
</evidence>
<keyword evidence="2" id="KW-1185">Reference proteome</keyword>
<dbReference type="EMBL" id="CABPSM010000007">
    <property type="protein sequence ID" value="VVE14599.1"/>
    <property type="molecule type" value="Genomic_DNA"/>
</dbReference>
<sequence length="60" mass="6694">MSGLIATDSINRMAERVLGVKLPVPFISDSNRLFPPKTRKLWRTAVVRATVLGGERIVQM</sequence>
<accession>A0A5E4VSU1</accession>
<dbReference type="Proteomes" id="UP000343317">
    <property type="component" value="Unassembled WGS sequence"/>
</dbReference>
<proteinExistence type="predicted"/>